<name>A0A1D8NLE9_YARLL</name>
<evidence type="ECO:0000313" key="1">
    <source>
        <dbReference type="EMBL" id="AOW06460.1"/>
    </source>
</evidence>
<dbReference type="VEuPathDB" id="FungiDB:YALI1_F01369g"/>
<sequence length="172" mass="19722">MHPCRIQGLRGRDHTHSMLFHMSLVASKCRVSQACTCTLARRTDTTTEATNRATSRDKYRTCLGGVEVQFSCTRTVGRNQRQPTIDTAPEHWLLYVHILCLALYLHQHQERIEYGNAAIHDGRFDREIHFGVALFCLWWARQRGGCKMRYGQMRCPCETVDRGAVGGRGVHF</sequence>
<evidence type="ECO:0000313" key="2">
    <source>
        <dbReference type="Proteomes" id="UP000182444"/>
    </source>
</evidence>
<proteinExistence type="predicted"/>
<protein>
    <submittedName>
        <fullName evidence="1">Uncharacterized protein</fullName>
    </submittedName>
</protein>
<gene>
    <name evidence="1" type="ORF">YALI1_F01369g</name>
</gene>
<dbReference type="GeneID" id="94583804"/>
<dbReference type="Proteomes" id="UP000182444">
    <property type="component" value="Chromosome 1F"/>
</dbReference>
<dbReference type="RefSeq" id="XP_068139312.1">
    <property type="nucleotide sequence ID" value="XM_068283211.1"/>
</dbReference>
<reference evidence="1 2" key="1">
    <citation type="journal article" date="2016" name="PLoS ONE">
        <title>Sequence Assembly of Yarrowia lipolytica Strain W29/CLIB89 Shows Transposable Element Diversity.</title>
        <authorList>
            <person name="Magnan C."/>
            <person name="Yu J."/>
            <person name="Chang I."/>
            <person name="Jahn E."/>
            <person name="Kanomata Y."/>
            <person name="Wu J."/>
            <person name="Zeller M."/>
            <person name="Oakes M."/>
            <person name="Baldi P."/>
            <person name="Sandmeyer S."/>
        </authorList>
    </citation>
    <scope>NUCLEOTIDE SEQUENCE [LARGE SCALE GENOMIC DNA]</scope>
    <source>
        <strain evidence="2">CLIB89(W29)</strain>
    </source>
</reference>
<organism evidence="1 2">
    <name type="scientific">Yarrowia lipolytica</name>
    <name type="common">Candida lipolytica</name>
    <dbReference type="NCBI Taxonomy" id="4952"/>
    <lineage>
        <taxon>Eukaryota</taxon>
        <taxon>Fungi</taxon>
        <taxon>Dikarya</taxon>
        <taxon>Ascomycota</taxon>
        <taxon>Saccharomycotina</taxon>
        <taxon>Dipodascomycetes</taxon>
        <taxon>Dipodascales</taxon>
        <taxon>Dipodascales incertae sedis</taxon>
        <taxon>Yarrowia</taxon>
    </lineage>
</organism>
<dbReference type="EMBL" id="CP017558">
    <property type="protein sequence ID" value="AOW06460.1"/>
    <property type="molecule type" value="Genomic_DNA"/>
</dbReference>
<dbReference type="AlphaFoldDB" id="A0A1D8NLE9"/>
<accession>A0A1D8NLE9</accession>